<evidence type="ECO:0000313" key="2">
    <source>
        <dbReference type="EMBL" id="MDC0715675.1"/>
    </source>
</evidence>
<dbReference type="InterPro" id="IPR036366">
    <property type="entry name" value="PGBDSf"/>
</dbReference>
<name>A0ABT5DPU7_9BACT</name>
<dbReference type="Proteomes" id="UP001221686">
    <property type="component" value="Unassembled WGS sequence"/>
</dbReference>
<comment type="caution">
    <text evidence="2">The sequence shown here is derived from an EMBL/GenBank/DDBJ whole genome shotgun (WGS) entry which is preliminary data.</text>
</comment>
<keyword evidence="3" id="KW-1185">Reference proteome</keyword>
<evidence type="ECO:0000259" key="1">
    <source>
        <dbReference type="Pfam" id="PF01471"/>
    </source>
</evidence>
<dbReference type="InterPro" id="IPR002477">
    <property type="entry name" value="Peptidoglycan-bd-like"/>
</dbReference>
<proteinExistence type="predicted"/>
<dbReference type="Pfam" id="PF01471">
    <property type="entry name" value="PG_binding_1"/>
    <property type="match status" value="1"/>
</dbReference>
<dbReference type="EMBL" id="JAQNDL010000001">
    <property type="protein sequence ID" value="MDC0715675.1"/>
    <property type="molecule type" value="Genomic_DNA"/>
</dbReference>
<reference evidence="2 3" key="1">
    <citation type="submission" date="2022-11" db="EMBL/GenBank/DDBJ databases">
        <title>Minimal conservation of predation-associated metabolite biosynthetic gene clusters underscores biosynthetic potential of Myxococcota including descriptions for ten novel species: Archangium lansinium sp. nov., Myxococcus landrumus sp. nov., Nannocystis bai.</title>
        <authorList>
            <person name="Ahearne A."/>
            <person name="Stevens C."/>
            <person name="Dowd S."/>
        </authorList>
    </citation>
    <scope>NUCLEOTIDE SEQUENCE [LARGE SCALE GENOMIC DNA]</scope>
    <source>
        <strain evidence="2 3">BB15-2</strain>
    </source>
</reference>
<organism evidence="2 3">
    <name type="scientific">Nannocystis bainbridge</name>
    <dbReference type="NCBI Taxonomy" id="2995303"/>
    <lineage>
        <taxon>Bacteria</taxon>
        <taxon>Pseudomonadati</taxon>
        <taxon>Myxococcota</taxon>
        <taxon>Polyangia</taxon>
        <taxon>Nannocystales</taxon>
        <taxon>Nannocystaceae</taxon>
        <taxon>Nannocystis</taxon>
    </lineage>
</organism>
<dbReference type="InterPro" id="IPR036365">
    <property type="entry name" value="PGBD-like_sf"/>
</dbReference>
<dbReference type="InterPro" id="IPR036779">
    <property type="entry name" value="LysM_dom_sf"/>
</dbReference>
<protein>
    <submittedName>
        <fullName evidence="2">Peptidoglycan-binding domain-containing protein</fullName>
    </submittedName>
</protein>
<feature type="domain" description="Peptidoglycan binding-like" evidence="1">
    <location>
        <begin position="152"/>
        <end position="199"/>
    </location>
</feature>
<dbReference type="RefSeq" id="WP_272084100.1">
    <property type="nucleotide sequence ID" value="NZ_JAQNDL010000001.1"/>
</dbReference>
<dbReference type="Gene3D" id="3.10.350.10">
    <property type="entry name" value="LysM domain"/>
    <property type="match status" value="1"/>
</dbReference>
<evidence type="ECO:0000313" key="3">
    <source>
        <dbReference type="Proteomes" id="UP001221686"/>
    </source>
</evidence>
<accession>A0ABT5DPU7</accession>
<sequence>MATRHRVEPGDCISSIAFQHGFFPETIWNHPENDDLRARRKDINVLMPGDIVFVPDKRIKTVIKPTDANHVFRYRGVPARLNIVVNCYGEPLRNKKFELEVDGVTLSGQTDGEGGISIAIPPNAGLGTLRVDEGERRREFRLELGRLNPIDEVTGFKQRLQNLGYEVGDLDETVSEAFRAAISRFEAEQGMPPTGECNDANRLKLREVYGR</sequence>
<gene>
    <name evidence="2" type="ORF">POL25_02155</name>
</gene>
<dbReference type="SUPFAM" id="SSF47090">
    <property type="entry name" value="PGBD-like"/>
    <property type="match status" value="1"/>
</dbReference>
<dbReference type="Gene3D" id="1.10.101.10">
    <property type="entry name" value="PGBD-like superfamily/PGBD"/>
    <property type="match status" value="1"/>
</dbReference>